<sequence length="146" mass="16099">MFISALQLLPSLLELSINDDFARENKSPVTSRLVSHLHSSGLDDQSSSSSPLLPKLRSLKLNVGGNTFDDATFVNTVLSRWLPDPDYAEVVGVSCLRCVVLLFRDRKVDEKIYEPLNHLDKMETQHTGTSLSLARSGAYGRLPVSA</sequence>
<organism evidence="1 2">
    <name type="scientific">Gymnopus androsaceus JB14</name>
    <dbReference type="NCBI Taxonomy" id="1447944"/>
    <lineage>
        <taxon>Eukaryota</taxon>
        <taxon>Fungi</taxon>
        <taxon>Dikarya</taxon>
        <taxon>Basidiomycota</taxon>
        <taxon>Agaricomycotina</taxon>
        <taxon>Agaricomycetes</taxon>
        <taxon>Agaricomycetidae</taxon>
        <taxon>Agaricales</taxon>
        <taxon>Marasmiineae</taxon>
        <taxon>Omphalotaceae</taxon>
        <taxon>Gymnopus</taxon>
    </lineage>
</organism>
<dbReference type="Proteomes" id="UP000799118">
    <property type="component" value="Unassembled WGS sequence"/>
</dbReference>
<reference evidence="1" key="1">
    <citation type="journal article" date="2019" name="Environ. Microbiol.">
        <title>Fungal ecological strategies reflected in gene transcription - a case study of two litter decomposers.</title>
        <authorList>
            <person name="Barbi F."/>
            <person name="Kohler A."/>
            <person name="Barry K."/>
            <person name="Baskaran P."/>
            <person name="Daum C."/>
            <person name="Fauchery L."/>
            <person name="Ihrmark K."/>
            <person name="Kuo A."/>
            <person name="LaButti K."/>
            <person name="Lipzen A."/>
            <person name="Morin E."/>
            <person name="Grigoriev I.V."/>
            <person name="Henrissat B."/>
            <person name="Lindahl B."/>
            <person name="Martin F."/>
        </authorList>
    </citation>
    <scope>NUCLEOTIDE SEQUENCE</scope>
    <source>
        <strain evidence="1">JB14</strain>
    </source>
</reference>
<dbReference type="AlphaFoldDB" id="A0A6A4I9E7"/>
<name>A0A6A4I9E7_9AGAR</name>
<dbReference type="EMBL" id="ML769401">
    <property type="protein sequence ID" value="KAE9406620.1"/>
    <property type="molecule type" value="Genomic_DNA"/>
</dbReference>
<protein>
    <submittedName>
        <fullName evidence="1">Uncharacterized protein</fullName>
    </submittedName>
</protein>
<accession>A0A6A4I9E7</accession>
<proteinExistence type="predicted"/>
<keyword evidence="2" id="KW-1185">Reference proteome</keyword>
<dbReference type="OrthoDB" id="3057283at2759"/>
<evidence type="ECO:0000313" key="2">
    <source>
        <dbReference type="Proteomes" id="UP000799118"/>
    </source>
</evidence>
<evidence type="ECO:0000313" key="1">
    <source>
        <dbReference type="EMBL" id="KAE9406620.1"/>
    </source>
</evidence>
<gene>
    <name evidence="1" type="ORF">BT96DRAFT_934082</name>
</gene>